<dbReference type="EMBL" id="WJQS01000004">
    <property type="protein sequence ID" value="MRI85510.1"/>
    <property type="molecule type" value="Genomic_DNA"/>
</dbReference>
<dbReference type="Proteomes" id="UP000469870">
    <property type="component" value="Unassembled WGS sequence"/>
</dbReference>
<evidence type="ECO:0000313" key="1">
    <source>
        <dbReference type="EMBL" id="MRI81526.1"/>
    </source>
</evidence>
<dbReference type="RefSeq" id="WP_153861853.1">
    <property type="nucleotide sequence ID" value="NZ_WJQR01000004.1"/>
</dbReference>
<dbReference type="EMBL" id="WJQR01000004">
    <property type="protein sequence ID" value="MRI81526.1"/>
    <property type="molecule type" value="Genomic_DNA"/>
</dbReference>
<sequence length="136" mass="15419">MKIFFKQFRPYDFVIIGLALLLSFAPTLVTAYVYGNQSENQEIVAIIKINGQEVDRFILEEGSEQEIKTYHPNPGQYNVIEKHGDRIRIKEDNSPDQVGVKTGWISRPGQTAICLPHGFIIEILGTMSEDELILPL</sequence>
<evidence type="ECO:0000313" key="4">
    <source>
        <dbReference type="Proteomes" id="UP000469870"/>
    </source>
</evidence>
<name>A0A6I2GCK3_9LACT</name>
<comment type="caution">
    <text evidence="2">The sequence shown here is derived from an EMBL/GenBank/DDBJ whole genome shotgun (WGS) entry which is preliminary data.</text>
</comment>
<evidence type="ECO:0000313" key="3">
    <source>
        <dbReference type="Proteomes" id="UP000430975"/>
    </source>
</evidence>
<dbReference type="AlphaFoldDB" id="A0A6I2GCK3"/>
<protein>
    <submittedName>
        <fullName evidence="2">NusG domain II-containing protein</fullName>
    </submittedName>
</protein>
<dbReference type="Proteomes" id="UP000430975">
    <property type="component" value="Unassembled WGS sequence"/>
</dbReference>
<dbReference type="CDD" id="cd09911">
    <property type="entry name" value="Lin0431_like"/>
    <property type="match status" value="1"/>
</dbReference>
<organism evidence="2 3">
    <name type="scientific">Fundicoccus ignavus</name>
    <dbReference type="NCBI Taxonomy" id="2664442"/>
    <lineage>
        <taxon>Bacteria</taxon>
        <taxon>Bacillati</taxon>
        <taxon>Bacillota</taxon>
        <taxon>Bacilli</taxon>
        <taxon>Lactobacillales</taxon>
        <taxon>Aerococcaceae</taxon>
        <taxon>Fundicoccus</taxon>
    </lineage>
</organism>
<reference evidence="3 4" key="1">
    <citation type="submission" date="2019-11" db="EMBL/GenBank/DDBJ databases">
        <title>Characterisation of Fundicoccus ignavus gen. nov. sp. nov., a novel genus of the family Aerococcaceae isolated from bulk tank milk.</title>
        <authorList>
            <person name="Siebert A."/>
            <person name="Huptas C."/>
            <person name="Wenning M."/>
            <person name="Scherer S."/>
            <person name="Doll E.V."/>
        </authorList>
    </citation>
    <scope>NUCLEOTIDE SEQUENCE [LARGE SCALE GENOMIC DNA]</scope>
    <source>
        <strain evidence="1 4">DSM 109653</strain>
        <strain evidence="2 3">WS4759</strain>
    </source>
</reference>
<dbReference type="InterPro" id="IPR038690">
    <property type="entry name" value="NusG_2_sf"/>
</dbReference>
<gene>
    <name evidence="2" type="ORF">GIY09_06410</name>
    <name evidence="1" type="ORF">GIY11_05795</name>
</gene>
<accession>A0A6I2GCK3</accession>
<proteinExistence type="predicted"/>
<dbReference type="Pfam" id="PF07009">
    <property type="entry name" value="NusG_II"/>
    <property type="match status" value="1"/>
</dbReference>
<evidence type="ECO:0000313" key="2">
    <source>
        <dbReference type="EMBL" id="MRI85510.1"/>
    </source>
</evidence>
<keyword evidence="3" id="KW-1185">Reference proteome</keyword>
<dbReference type="Gene3D" id="2.60.320.10">
    <property type="entry name" value="N-utilization substance G protein NusG, insert domain"/>
    <property type="match status" value="1"/>
</dbReference>